<dbReference type="InterPro" id="IPR032466">
    <property type="entry name" value="Metal_Hydrolase"/>
</dbReference>
<dbReference type="STRING" id="1328760.A0A164ZXS4"/>
<dbReference type="GO" id="GO:0004157">
    <property type="term" value="F:dihydropyrimidinase activity"/>
    <property type="evidence" value="ECO:0007669"/>
    <property type="project" value="UniProtKB-EC"/>
</dbReference>
<dbReference type="GO" id="GO:0005737">
    <property type="term" value="C:cytoplasm"/>
    <property type="evidence" value="ECO:0007669"/>
    <property type="project" value="InterPro"/>
</dbReference>
<dbReference type="PANTHER" id="PTHR11647">
    <property type="entry name" value="HYDRANTOINASE/DIHYDROPYRIMIDINASE FAMILY MEMBER"/>
    <property type="match status" value="1"/>
</dbReference>
<evidence type="ECO:0000256" key="1">
    <source>
        <dbReference type="ARBA" id="ARBA00001947"/>
    </source>
</evidence>
<dbReference type="AlphaFoldDB" id="A0A164ZXS4"/>
<dbReference type="EMBL" id="KV407465">
    <property type="protein sequence ID" value="KZF19672.1"/>
    <property type="molecule type" value="Genomic_DNA"/>
</dbReference>
<comment type="catalytic activity">
    <reaction evidence="5">
        <text>5,6-dihydrouracil + H2O = 3-(carbamoylamino)propanoate + H(+)</text>
        <dbReference type="Rhea" id="RHEA:16121"/>
        <dbReference type="ChEBI" id="CHEBI:11892"/>
        <dbReference type="ChEBI" id="CHEBI:15377"/>
        <dbReference type="ChEBI" id="CHEBI:15378"/>
        <dbReference type="ChEBI" id="CHEBI:15901"/>
        <dbReference type="EC" id="3.5.2.2"/>
    </reaction>
</comment>
<evidence type="ECO:0000256" key="5">
    <source>
        <dbReference type="ARBA" id="ARBA00036696"/>
    </source>
</evidence>
<dbReference type="NCBIfam" id="TIGR02033">
    <property type="entry name" value="D-hydantoinase"/>
    <property type="match status" value="1"/>
</dbReference>
<evidence type="ECO:0000256" key="2">
    <source>
        <dbReference type="ARBA" id="ARBA00008829"/>
    </source>
</evidence>
<proteinExistence type="inferred from homology"/>
<comment type="similarity">
    <text evidence="2">Belongs to the metallo-dependent hydrolases superfamily. Hydantoinase/dihydropyrimidinase family.</text>
</comment>
<evidence type="ECO:0000256" key="8">
    <source>
        <dbReference type="SAM" id="MobiDB-lite"/>
    </source>
</evidence>
<evidence type="ECO:0000256" key="7">
    <source>
        <dbReference type="PIRSR" id="PIRSR611778-50"/>
    </source>
</evidence>
<gene>
    <name evidence="10" type="ORF">L228DRAFT_250739</name>
</gene>
<dbReference type="Gene3D" id="2.30.40.10">
    <property type="entry name" value="Urease, subunit C, domain 1"/>
    <property type="match status" value="1"/>
</dbReference>
<dbReference type="InterPro" id="IPR011059">
    <property type="entry name" value="Metal-dep_hydrolase_composite"/>
</dbReference>
<dbReference type="OrthoDB" id="1924787at2759"/>
<dbReference type="InterPro" id="IPR006680">
    <property type="entry name" value="Amidohydro-rel"/>
</dbReference>
<sequence length="533" mass="58704">MASKFDLVIVNGTVVTASDISSCCIGIKDEKIRALAQSFTDDEIAGAEVIDAEGAYVMPGGIDAHVHLCQDLKTGPHGLGGECADNFETGSRSAIAGGTTTVITFATQTRAEEDRSLIKVVEAYNARAEATGSYADYGFHIIIVRNDADVLENELPVLIQDWGISSCKLFMTYETQRLTDSQLLDVMFAARKNAITTMIHAENGDMIEWLTDKLEGKGMVAPFYHALSRPPLVEGEATNRAIALAQLIQNPILFVHVGSALGAANVRKAQTMGLPVYAETCPQYFNLTWEDLKRFHSPTCFENSKMICSPPPPPDNSDQEDLFTGLHNGTFTIYSSDHCPFRYDHPHGKPTGVLEDEASMHGESACTGHNIQDLLSRKEGAFRFIPNGIPGVETRLPLLYTGALAAGRITPQKFVELTSTNPAKLYGLYPRKGALMPGSDADLVIWHPEKKFQPFRLTNSQLHHNVDYTPYEGQEFINWPRYTILRGKVVWANGEIKGKPRDGKYQKRGPSQLSHGLPGHDRDPHTVAAWLYK</sequence>
<name>A0A164ZXS4_XYLHT</name>
<dbReference type="GeneID" id="28898537"/>
<dbReference type="SUPFAM" id="SSF51338">
    <property type="entry name" value="Composite domain of metallo-dependent hydrolases"/>
    <property type="match status" value="2"/>
</dbReference>
<dbReference type="EC" id="3.5.2.2" evidence="6"/>
<evidence type="ECO:0000259" key="9">
    <source>
        <dbReference type="Pfam" id="PF01979"/>
    </source>
</evidence>
<accession>A0A164ZXS4</accession>
<keyword evidence="11" id="KW-1185">Reference proteome</keyword>
<dbReference type="InParanoid" id="A0A164ZXS4"/>
<comment type="cofactor">
    <cofactor evidence="1">
        <name>Zn(2+)</name>
        <dbReference type="ChEBI" id="CHEBI:29105"/>
    </cofactor>
</comment>
<evidence type="ECO:0000313" key="10">
    <source>
        <dbReference type="EMBL" id="KZF19672.1"/>
    </source>
</evidence>
<dbReference type="InterPro" id="IPR050378">
    <property type="entry name" value="Metallo-dep_Hydrolases_sf"/>
</dbReference>
<feature type="modified residue" description="N6-carboxylysine" evidence="7">
    <location>
        <position position="168"/>
    </location>
</feature>
<evidence type="ECO:0000313" key="11">
    <source>
        <dbReference type="Proteomes" id="UP000076632"/>
    </source>
</evidence>
<dbReference type="CDD" id="cd01314">
    <property type="entry name" value="D-HYD"/>
    <property type="match status" value="1"/>
</dbReference>
<dbReference type="Gene3D" id="3.20.20.140">
    <property type="entry name" value="Metal-dependent hydrolases"/>
    <property type="match status" value="1"/>
</dbReference>
<keyword evidence="3" id="KW-0479">Metal-binding</keyword>
<dbReference type="GO" id="GO:0046872">
    <property type="term" value="F:metal ion binding"/>
    <property type="evidence" value="ECO:0007669"/>
    <property type="project" value="UniProtKB-KW"/>
</dbReference>
<evidence type="ECO:0000256" key="4">
    <source>
        <dbReference type="ARBA" id="ARBA00022801"/>
    </source>
</evidence>
<feature type="domain" description="Amidohydrolase-related" evidence="9">
    <location>
        <begin position="56"/>
        <end position="490"/>
    </location>
</feature>
<dbReference type="InterPro" id="IPR011778">
    <property type="entry name" value="Hydantoinase/dihydroPyrase"/>
</dbReference>
<keyword evidence="4 10" id="KW-0378">Hydrolase</keyword>
<protein>
    <recommendedName>
        <fullName evidence="6">dihydropyrimidinase</fullName>
        <ecNumber evidence="6">3.5.2.2</ecNumber>
    </recommendedName>
</protein>
<dbReference type="Proteomes" id="UP000076632">
    <property type="component" value="Unassembled WGS sequence"/>
</dbReference>
<organism evidence="10 11">
    <name type="scientific">Xylona heveae (strain CBS 132557 / TC161)</name>
    <dbReference type="NCBI Taxonomy" id="1328760"/>
    <lineage>
        <taxon>Eukaryota</taxon>
        <taxon>Fungi</taxon>
        <taxon>Dikarya</taxon>
        <taxon>Ascomycota</taxon>
        <taxon>Pezizomycotina</taxon>
        <taxon>Xylonomycetes</taxon>
        <taxon>Xylonales</taxon>
        <taxon>Xylonaceae</taxon>
        <taxon>Xylona</taxon>
    </lineage>
</organism>
<dbReference type="PANTHER" id="PTHR11647:SF1">
    <property type="entry name" value="COLLAPSIN RESPONSE MEDIATOR PROTEIN"/>
    <property type="match status" value="1"/>
</dbReference>
<comment type="PTM">
    <text evidence="7">Carbamylation allows a single lysine to coordinate two divalent metal cations.</text>
</comment>
<dbReference type="FunFam" id="3.20.20.140:FF:000174">
    <property type="entry name" value="Dihydropyrimidinase-related protein 2"/>
    <property type="match status" value="1"/>
</dbReference>
<dbReference type="OMA" id="EYTPFEG"/>
<dbReference type="SUPFAM" id="SSF51556">
    <property type="entry name" value="Metallo-dependent hydrolases"/>
    <property type="match status" value="1"/>
</dbReference>
<dbReference type="RefSeq" id="XP_018185227.1">
    <property type="nucleotide sequence ID" value="XM_018333400.1"/>
</dbReference>
<evidence type="ECO:0000256" key="3">
    <source>
        <dbReference type="ARBA" id="ARBA00022723"/>
    </source>
</evidence>
<feature type="region of interest" description="Disordered" evidence="8">
    <location>
        <begin position="499"/>
        <end position="522"/>
    </location>
</feature>
<dbReference type="Pfam" id="PF01979">
    <property type="entry name" value="Amidohydro_1"/>
    <property type="match status" value="1"/>
</dbReference>
<evidence type="ECO:0000256" key="6">
    <source>
        <dbReference type="ARBA" id="ARBA00039113"/>
    </source>
</evidence>
<reference evidence="10 11" key="1">
    <citation type="journal article" date="2016" name="Fungal Biol.">
        <title>The genome of Xylona heveae provides a window into fungal endophytism.</title>
        <authorList>
            <person name="Gazis R."/>
            <person name="Kuo A."/>
            <person name="Riley R."/>
            <person name="LaButti K."/>
            <person name="Lipzen A."/>
            <person name="Lin J."/>
            <person name="Amirebrahimi M."/>
            <person name="Hesse C.N."/>
            <person name="Spatafora J.W."/>
            <person name="Henrissat B."/>
            <person name="Hainaut M."/>
            <person name="Grigoriev I.V."/>
            <person name="Hibbett D.S."/>
        </authorList>
    </citation>
    <scope>NUCLEOTIDE SEQUENCE [LARGE SCALE GENOMIC DNA]</scope>
    <source>
        <strain evidence="10 11">TC161</strain>
    </source>
</reference>